<evidence type="ECO:0000256" key="2">
    <source>
        <dbReference type="ARBA" id="ARBA00022837"/>
    </source>
</evidence>
<dbReference type="SUPFAM" id="SSF49562">
    <property type="entry name" value="C2 domain (Calcium/lipid-binding domain, CaLB)"/>
    <property type="match status" value="1"/>
</dbReference>
<reference evidence="4" key="2">
    <citation type="journal article" date="2024" name="Plant">
        <title>Genomic evolution and insights into agronomic trait innovations of Sesamum species.</title>
        <authorList>
            <person name="Miao H."/>
            <person name="Wang L."/>
            <person name="Qu L."/>
            <person name="Liu H."/>
            <person name="Sun Y."/>
            <person name="Le M."/>
            <person name="Wang Q."/>
            <person name="Wei S."/>
            <person name="Zheng Y."/>
            <person name="Lin W."/>
            <person name="Duan Y."/>
            <person name="Cao H."/>
            <person name="Xiong S."/>
            <person name="Wang X."/>
            <person name="Wei L."/>
            <person name="Li C."/>
            <person name="Ma Q."/>
            <person name="Ju M."/>
            <person name="Zhao R."/>
            <person name="Li G."/>
            <person name="Mu C."/>
            <person name="Tian Q."/>
            <person name="Mei H."/>
            <person name="Zhang T."/>
            <person name="Gao T."/>
            <person name="Zhang H."/>
        </authorList>
    </citation>
    <scope>NUCLEOTIDE SEQUENCE</scope>
    <source>
        <strain evidence="4">KEN1</strain>
    </source>
</reference>
<proteinExistence type="predicted"/>
<evidence type="ECO:0000259" key="3">
    <source>
        <dbReference type="Pfam" id="PF00168"/>
    </source>
</evidence>
<dbReference type="GO" id="GO:0046872">
    <property type="term" value="F:metal ion binding"/>
    <property type="evidence" value="ECO:0007669"/>
    <property type="project" value="UniProtKB-KW"/>
</dbReference>
<dbReference type="PANTHER" id="PTHR46502:SF15">
    <property type="entry name" value="16 KDA PHLOEM PROTEIN 1"/>
    <property type="match status" value="1"/>
</dbReference>
<reference evidence="4" key="1">
    <citation type="submission" date="2020-06" db="EMBL/GenBank/DDBJ databases">
        <authorList>
            <person name="Li T."/>
            <person name="Hu X."/>
            <person name="Zhang T."/>
            <person name="Song X."/>
            <person name="Zhang H."/>
            <person name="Dai N."/>
            <person name="Sheng W."/>
            <person name="Hou X."/>
            <person name="Wei L."/>
        </authorList>
    </citation>
    <scope>NUCLEOTIDE SEQUENCE</scope>
    <source>
        <strain evidence="4">KEN1</strain>
        <tissue evidence="4">Leaf</tissue>
    </source>
</reference>
<sequence>MNGVHDAGQGGSPVWNEKYKFSVEYKAGDDDQHKLLLKLMDRDNFTDDDYLGQAT</sequence>
<dbReference type="InterPro" id="IPR000008">
    <property type="entry name" value="C2_dom"/>
</dbReference>
<dbReference type="EMBL" id="JACGWN010000015">
    <property type="protein sequence ID" value="KAL0401347.1"/>
    <property type="molecule type" value="Genomic_DNA"/>
</dbReference>
<keyword evidence="1" id="KW-0479">Metal-binding</keyword>
<gene>
    <name evidence="4" type="ORF">Slati_4164600</name>
</gene>
<protein>
    <recommendedName>
        <fullName evidence="3">C2 domain-containing protein</fullName>
    </recommendedName>
</protein>
<organism evidence="4">
    <name type="scientific">Sesamum latifolium</name>
    <dbReference type="NCBI Taxonomy" id="2727402"/>
    <lineage>
        <taxon>Eukaryota</taxon>
        <taxon>Viridiplantae</taxon>
        <taxon>Streptophyta</taxon>
        <taxon>Embryophyta</taxon>
        <taxon>Tracheophyta</taxon>
        <taxon>Spermatophyta</taxon>
        <taxon>Magnoliopsida</taxon>
        <taxon>eudicotyledons</taxon>
        <taxon>Gunneridae</taxon>
        <taxon>Pentapetalae</taxon>
        <taxon>asterids</taxon>
        <taxon>lamiids</taxon>
        <taxon>Lamiales</taxon>
        <taxon>Pedaliaceae</taxon>
        <taxon>Sesamum</taxon>
    </lineage>
</organism>
<evidence type="ECO:0000256" key="1">
    <source>
        <dbReference type="ARBA" id="ARBA00022723"/>
    </source>
</evidence>
<dbReference type="Pfam" id="PF00168">
    <property type="entry name" value="C2"/>
    <property type="match status" value="1"/>
</dbReference>
<dbReference type="Gene3D" id="2.60.40.150">
    <property type="entry name" value="C2 domain"/>
    <property type="match status" value="1"/>
</dbReference>
<comment type="caution">
    <text evidence="4">The sequence shown here is derived from an EMBL/GenBank/DDBJ whole genome shotgun (WGS) entry which is preliminary data.</text>
</comment>
<accession>A0AAW2TAP9</accession>
<dbReference type="AlphaFoldDB" id="A0AAW2TAP9"/>
<feature type="non-terminal residue" evidence="4">
    <location>
        <position position="55"/>
    </location>
</feature>
<feature type="domain" description="C2" evidence="3">
    <location>
        <begin position="12"/>
        <end position="55"/>
    </location>
</feature>
<name>A0AAW2TAP9_9LAMI</name>
<keyword evidence="2" id="KW-0106">Calcium</keyword>
<evidence type="ECO:0000313" key="4">
    <source>
        <dbReference type="EMBL" id="KAL0401347.1"/>
    </source>
</evidence>
<dbReference type="PANTHER" id="PTHR46502">
    <property type="entry name" value="C2 DOMAIN-CONTAINING"/>
    <property type="match status" value="1"/>
</dbReference>
<dbReference type="InterPro" id="IPR035892">
    <property type="entry name" value="C2_domain_sf"/>
</dbReference>